<proteinExistence type="inferred from homology"/>
<organism evidence="4 5">
    <name type="scientific">Smittium mucronatum</name>
    <dbReference type="NCBI Taxonomy" id="133383"/>
    <lineage>
        <taxon>Eukaryota</taxon>
        <taxon>Fungi</taxon>
        <taxon>Fungi incertae sedis</taxon>
        <taxon>Zoopagomycota</taxon>
        <taxon>Kickxellomycotina</taxon>
        <taxon>Harpellomycetes</taxon>
        <taxon>Harpellales</taxon>
        <taxon>Legeriomycetaceae</taxon>
        <taxon>Smittium</taxon>
    </lineage>
</organism>
<feature type="domain" description="Ubiquinol-cytochrome c chaperone" evidence="3">
    <location>
        <begin position="133"/>
        <end position="270"/>
    </location>
</feature>
<comment type="caution">
    <text evidence="4">The sequence shown here is derived from an EMBL/GenBank/DDBJ whole genome shotgun (WGS) entry which is preliminary data.</text>
</comment>
<evidence type="ECO:0000259" key="3">
    <source>
        <dbReference type="Pfam" id="PF03981"/>
    </source>
</evidence>
<gene>
    <name evidence="4" type="ORF">AYI68_g71</name>
</gene>
<evidence type="ECO:0000313" key="4">
    <source>
        <dbReference type="EMBL" id="OLY85733.1"/>
    </source>
</evidence>
<dbReference type="OrthoDB" id="10253878at2759"/>
<dbReference type="GO" id="GO:0034551">
    <property type="term" value="P:mitochondrial respiratory chain complex III assembly"/>
    <property type="evidence" value="ECO:0007669"/>
    <property type="project" value="TreeGrafter"/>
</dbReference>
<feature type="compositionally biased region" description="Polar residues" evidence="2">
    <location>
        <begin position="63"/>
        <end position="76"/>
    </location>
</feature>
<reference evidence="4 5" key="1">
    <citation type="journal article" date="2016" name="Mol. Biol. Evol.">
        <title>Genome-Wide Survey of Gut Fungi (Harpellales) Reveals the First Horizontally Transferred Ubiquitin Gene from a Mosquito Host.</title>
        <authorList>
            <person name="Wang Y."/>
            <person name="White M.M."/>
            <person name="Kvist S."/>
            <person name="Moncalvo J.M."/>
        </authorList>
    </citation>
    <scope>NUCLEOTIDE SEQUENCE [LARGE SCALE GENOMIC DNA]</scope>
    <source>
        <strain evidence="4 5">ALG-7-W6</strain>
    </source>
</reference>
<dbReference type="InterPro" id="IPR007129">
    <property type="entry name" value="Ubiqinol_cyt_c_chaperone_CPB3"/>
</dbReference>
<dbReference type="EMBL" id="LSSL01000014">
    <property type="protein sequence ID" value="OLY85733.1"/>
    <property type="molecule type" value="Genomic_DNA"/>
</dbReference>
<name>A0A1R0H9D0_9FUNG</name>
<dbReference type="PANTHER" id="PTHR12184">
    <property type="entry name" value="UBIQUINOL-CYTOCHROME C REDUCTASE COMPLEX ASSEMBLY FACTOR 1 FAMILY MEMBER"/>
    <property type="match status" value="1"/>
</dbReference>
<evidence type="ECO:0000256" key="2">
    <source>
        <dbReference type="SAM" id="MobiDB-lite"/>
    </source>
</evidence>
<dbReference type="InterPro" id="IPR021150">
    <property type="entry name" value="Ubiq_cyt_c_chap"/>
</dbReference>
<accession>A0A1R0H9D0</accession>
<dbReference type="GO" id="GO:0005739">
    <property type="term" value="C:mitochondrion"/>
    <property type="evidence" value="ECO:0007669"/>
    <property type="project" value="TreeGrafter"/>
</dbReference>
<evidence type="ECO:0000256" key="1">
    <source>
        <dbReference type="ARBA" id="ARBA00006407"/>
    </source>
</evidence>
<feature type="compositionally biased region" description="Basic and acidic residues" evidence="2">
    <location>
        <begin position="43"/>
        <end position="62"/>
    </location>
</feature>
<feature type="region of interest" description="Disordered" evidence="2">
    <location>
        <begin position="41"/>
        <end position="76"/>
    </location>
</feature>
<sequence length="282" mass="32773">MNSIIRLGAKVSVNNLYFSNTIFNVSKPSFSLLFSPTKYYSSDSRKHNNAKELSKDSTKDIKSSNSSVSEEIEQPNLTLSTSRKPIRFTSATGFLQKLFKPLVPQYQSIEIGRNIYSRCSFSEEQYDRFWLEQANMSPTFQSWFSITLLYVWLCLTRTRTMENSKYLKQQLVDCFFKEAEERIRKTGIRSGKIVNDSLKDLTANYFGYIMSFDEGLITNDAVLAGAVWRNILSNCENTETLYLLVLYIRRQLKMLDDLDNNDFILGKFKFEDIYLLSKSQTR</sequence>
<evidence type="ECO:0000313" key="5">
    <source>
        <dbReference type="Proteomes" id="UP000187455"/>
    </source>
</evidence>
<protein>
    <submittedName>
        <fullName evidence="4">Ubiquinol-cytochrome-c reductase complex assembly factor 1</fullName>
    </submittedName>
</protein>
<dbReference type="Pfam" id="PF03981">
    <property type="entry name" value="Ubiq_cyt_C_chap"/>
    <property type="match status" value="1"/>
</dbReference>
<comment type="similarity">
    <text evidence="1">Belongs to the CBP3 family.</text>
</comment>
<dbReference type="PANTHER" id="PTHR12184:SF1">
    <property type="entry name" value="UBIQUINOL-CYTOCHROME-C REDUCTASE COMPLEX ASSEMBLY FACTOR 1"/>
    <property type="match status" value="1"/>
</dbReference>
<dbReference type="STRING" id="133383.A0A1R0H9D0"/>
<dbReference type="Proteomes" id="UP000187455">
    <property type="component" value="Unassembled WGS sequence"/>
</dbReference>
<dbReference type="AlphaFoldDB" id="A0A1R0H9D0"/>
<keyword evidence="5" id="KW-1185">Reference proteome</keyword>